<dbReference type="PATRIC" id="fig|459424.11.peg.106"/>
<evidence type="ECO:0000256" key="1">
    <source>
        <dbReference type="SAM" id="MobiDB-lite"/>
    </source>
</evidence>
<dbReference type="KEGG" id="mli:MULP_00102"/>
<feature type="region of interest" description="Disordered" evidence="1">
    <location>
        <begin position="233"/>
        <end position="253"/>
    </location>
</feature>
<proteinExistence type="predicted"/>
<protein>
    <submittedName>
        <fullName evidence="2">Uncharacterized protein</fullName>
    </submittedName>
</protein>
<keyword evidence="3" id="KW-1185">Reference proteome</keyword>
<feature type="compositionally biased region" description="Basic residues" evidence="1">
    <location>
        <begin position="242"/>
        <end position="253"/>
    </location>
</feature>
<gene>
    <name evidence="2" type="ordered locus">MULP_00102</name>
</gene>
<reference evidence="2 3" key="1">
    <citation type="journal article" date="2013" name="J. Bacteriol.">
        <title>Complete Genome Sequence of the Frog Pathogen Mycobacterium ulcerans Ecovar Liflandii.</title>
        <authorList>
            <person name="Tobias N.J."/>
            <person name="Doig K.D."/>
            <person name="Medema M.H."/>
            <person name="Chen H."/>
            <person name="Haring V."/>
            <person name="Moore R."/>
            <person name="Seemann T."/>
            <person name="Stinear T.P."/>
        </authorList>
    </citation>
    <scope>NUCLEOTIDE SEQUENCE [LARGE SCALE GENOMIC DNA]</scope>
    <source>
        <strain evidence="2 3">128FXT</strain>
    </source>
</reference>
<accession>L7V219</accession>
<dbReference type="EMBL" id="CP003899">
    <property type="protein sequence ID" value="AGC60237.1"/>
    <property type="molecule type" value="Genomic_DNA"/>
</dbReference>
<sequence length="253" mass="28946">MPCRETARPIVAESPRGRYVHRRWSATDDRYAPHAGQRQSPCRHPRQKGVTTSISRTDALPIRASIRRKSAPVGRQKQLIADLARTTANAVGRASDTAARPPGRCTALPGRRGGINLRRQKSHGRCVQTWSTRAQRHWSRIQRARMKLNGVPAALALDSRGWDRMNCMSNLVSWELRLVNGRTFAPNSLPGQRRRHRASRFKPLRRRSVVSAQRSAVPGWPWPPELRLRLPRWPQLPQVTPTKRRPQRARWPP</sequence>
<dbReference type="Proteomes" id="UP000011157">
    <property type="component" value="Chromosome"/>
</dbReference>
<evidence type="ECO:0000313" key="2">
    <source>
        <dbReference type="EMBL" id="AGC60237.1"/>
    </source>
</evidence>
<organism evidence="2 3">
    <name type="scientific">Mycobacterium liflandii (strain 128FXT)</name>
    <dbReference type="NCBI Taxonomy" id="459424"/>
    <lineage>
        <taxon>Bacteria</taxon>
        <taxon>Bacillati</taxon>
        <taxon>Actinomycetota</taxon>
        <taxon>Actinomycetes</taxon>
        <taxon>Mycobacteriales</taxon>
        <taxon>Mycobacteriaceae</taxon>
        <taxon>Mycobacterium</taxon>
        <taxon>Mycobacterium ulcerans group</taxon>
    </lineage>
</organism>
<dbReference type="AlphaFoldDB" id="L7V219"/>
<dbReference type="HOGENOM" id="CLU_1097626_0_0_11"/>
<evidence type="ECO:0000313" key="3">
    <source>
        <dbReference type="Proteomes" id="UP000011157"/>
    </source>
</evidence>
<name>L7V219_MYCL1</name>
<feature type="region of interest" description="Disordered" evidence="1">
    <location>
        <begin position="28"/>
        <end position="53"/>
    </location>
</feature>